<gene>
    <name evidence="2" type="ORF">LCGC14_1570110</name>
</gene>
<accession>A0A0F9L116</accession>
<protein>
    <recommendedName>
        <fullName evidence="1">HNH nuclease domain-containing protein</fullName>
    </recommendedName>
</protein>
<comment type="caution">
    <text evidence="2">The sequence shown here is derived from an EMBL/GenBank/DDBJ whole genome shotgun (WGS) entry which is preliminary data.</text>
</comment>
<proteinExistence type="predicted"/>
<evidence type="ECO:0000259" key="1">
    <source>
        <dbReference type="SMART" id="SM00507"/>
    </source>
</evidence>
<organism evidence="2">
    <name type="scientific">marine sediment metagenome</name>
    <dbReference type="NCBI Taxonomy" id="412755"/>
    <lineage>
        <taxon>unclassified sequences</taxon>
        <taxon>metagenomes</taxon>
        <taxon>ecological metagenomes</taxon>
    </lineage>
</organism>
<reference evidence="2" key="1">
    <citation type="journal article" date="2015" name="Nature">
        <title>Complex archaea that bridge the gap between prokaryotes and eukaryotes.</title>
        <authorList>
            <person name="Spang A."/>
            <person name="Saw J.H."/>
            <person name="Jorgensen S.L."/>
            <person name="Zaremba-Niedzwiedzka K."/>
            <person name="Martijn J."/>
            <person name="Lind A.E."/>
            <person name="van Eijk R."/>
            <person name="Schleper C."/>
            <person name="Guy L."/>
            <person name="Ettema T.J."/>
        </authorList>
    </citation>
    <scope>NUCLEOTIDE SEQUENCE</scope>
</reference>
<dbReference type="SUPFAM" id="SSF54060">
    <property type="entry name" value="His-Me finger endonucleases"/>
    <property type="match status" value="1"/>
</dbReference>
<dbReference type="Pfam" id="PF13392">
    <property type="entry name" value="HNH_3"/>
    <property type="match status" value="1"/>
</dbReference>
<dbReference type="InterPro" id="IPR003615">
    <property type="entry name" value="HNH_nuc"/>
</dbReference>
<feature type="domain" description="HNH nuclease" evidence="1">
    <location>
        <begin position="20"/>
        <end position="68"/>
    </location>
</feature>
<dbReference type="CDD" id="cd00085">
    <property type="entry name" value="HNHc"/>
    <property type="match status" value="1"/>
</dbReference>
<dbReference type="Gene3D" id="3.90.75.20">
    <property type="match status" value="1"/>
</dbReference>
<dbReference type="EMBL" id="LAZR01012236">
    <property type="protein sequence ID" value="KKM27893.1"/>
    <property type="molecule type" value="Genomic_DNA"/>
</dbReference>
<sequence length="74" mass="8833">MDTKKESKCRADEYEMVRFRGEKTRRSRAIWVLCNGEIPGGCMIHHINGNKKDDRIENLRLVTRKEHGRLHRKK</sequence>
<name>A0A0F9L116_9ZZZZ</name>
<evidence type="ECO:0000313" key="2">
    <source>
        <dbReference type="EMBL" id="KKM27893.1"/>
    </source>
</evidence>
<dbReference type="InterPro" id="IPR044925">
    <property type="entry name" value="His-Me_finger_sf"/>
</dbReference>
<dbReference type="SMART" id="SM00507">
    <property type="entry name" value="HNHc"/>
    <property type="match status" value="1"/>
</dbReference>
<dbReference type="AlphaFoldDB" id="A0A0F9L116"/>